<dbReference type="Pfam" id="PF07905">
    <property type="entry name" value="PucR"/>
    <property type="match status" value="1"/>
</dbReference>
<name>A0A841SX64_9BACL</name>
<comment type="similarity">
    <text evidence="1">Belongs to the CdaR family.</text>
</comment>
<evidence type="ECO:0000313" key="5">
    <source>
        <dbReference type="EMBL" id="MBB6636504.1"/>
    </source>
</evidence>
<dbReference type="InterPro" id="IPR012914">
    <property type="entry name" value="PucR_dom"/>
</dbReference>
<dbReference type="InterPro" id="IPR042070">
    <property type="entry name" value="PucR_C-HTH_sf"/>
</dbReference>
<organism evidence="5 6">
    <name type="scientific">Cohnella thailandensis</name>
    <dbReference type="NCBI Taxonomy" id="557557"/>
    <lineage>
        <taxon>Bacteria</taxon>
        <taxon>Bacillati</taxon>
        <taxon>Bacillota</taxon>
        <taxon>Bacilli</taxon>
        <taxon>Bacillales</taxon>
        <taxon>Paenibacillaceae</taxon>
        <taxon>Cohnella</taxon>
    </lineage>
</organism>
<dbReference type="InterPro" id="IPR025736">
    <property type="entry name" value="PucR_C-HTH_dom"/>
</dbReference>
<protein>
    <submittedName>
        <fullName evidence="5">PucR family transcriptional regulator ligand-binding domain-containing protein</fullName>
    </submittedName>
</protein>
<dbReference type="EMBL" id="JACJVQ010000018">
    <property type="protein sequence ID" value="MBB6636504.1"/>
    <property type="molecule type" value="Genomic_DNA"/>
</dbReference>
<dbReference type="Pfam" id="PF13556">
    <property type="entry name" value="HTH_30"/>
    <property type="match status" value="1"/>
</dbReference>
<dbReference type="Proteomes" id="UP000535838">
    <property type="component" value="Unassembled WGS sequence"/>
</dbReference>
<evidence type="ECO:0000259" key="4">
    <source>
        <dbReference type="Pfam" id="PF17853"/>
    </source>
</evidence>
<accession>A0A841SX64</accession>
<dbReference type="AlphaFoldDB" id="A0A841SX64"/>
<feature type="domain" description="CdaR GGDEF-like" evidence="4">
    <location>
        <begin position="287"/>
        <end position="427"/>
    </location>
</feature>
<keyword evidence="6" id="KW-1185">Reference proteome</keyword>
<dbReference type="PANTHER" id="PTHR33744:SF1">
    <property type="entry name" value="DNA-BINDING TRANSCRIPTIONAL ACTIVATOR ADER"/>
    <property type="match status" value="1"/>
</dbReference>
<sequence length="546" mass="61934">MYSVMQLPILSSTRLAGGSLGMDRELASANITDSPDIANWVRPNQLLLTTAYHFKDNPEGLIPLLYQLNDHHCAGLAIKTKRYVETLPPGLIEAADTLRFPLIELPNNMLLGDVLNQILEHVLNDRQFELQRTFDVHRRFSDLFLRGASMSDISQTLASLVKRPVLILNAQRRSAGCSDSLRRRMETTELAGQVRSLVDSLPFADSGPASAPLNDEETLIVYPVDVAGLRKGYICVLNPASWVAKDLNMMPLEQASYIVACEHMRQEALKEGEKRLRRQFFADWLDGRLSQAEALRRCEAYGIVSECPYLLAVGTSDPSREVKLSASDSELTQQSELWLDQFAKLTEGLAPPIVAEWNSKYIVLLIQLPAAEALPFDESEYVNLLRTLQQQLKDYFPEQRFSFGLSNRVLQFSKFPNAYQEARQALESGYSFHKSNFVQTYRTQQVAELLGSIPEKKLMDFYHSSLLAYIQPDLPEHLELLKTLDVYLNCECSIAETAKLMYLHRNTVQNRIHRCESLLQFSTRDPIDALRMRIALLIYRDKLGGT</sequence>
<feature type="domain" description="Purine catabolism PurC-like" evidence="2">
    <location>
        <begin position="4"/>
        <end position="121"/>
    </location>
</feature>
<proteinExistence type="inferred from homology"/>
<comment type="caution">
    <text evidence="5">The sequence shown here is derived from an EMBL/GenBank/DDBJ whole genome shotgun (WGS) entry which is preliminary data.</text>
</comment>
<reference evidence="5 6" key="1">
    <citation type="submission" date="2020-08" db="EMBL/GenBank/DDBJ databases">
        <title>Cohnella phylogeny.</title>
        <authorList>
            <person name="Dunlap C."/>
        </authorList>
    </citation>
    <scope>NUCLEOTIDE SEQUENCE [LARGE SCALE GENOMIC DNA]</scope>
    <source>
        <strain evidence="5 6">DSM 25241</strain>
    </source>
</reference>
<feature type="domain" description="PucR C-terminal helix-turn-helix" evidence="3">
    <location>
        <begin position="480"/>
        <end position="538"/>
    </location>
</feature>
<dbReference type="InterPro" id="IPR041522">
    <property type="entry name" value="CdaR_GGDEF"/>
</dbReference>
<evidence type="ECO:0000259" key="2">
    <source>
        <dbReference type="Pfam" id="PF07905"/>
    </source>
</evidence>
<evidence type="ECO:0000313" key="6">
    <source>
        <dbReference type="Proteomes" id="UP000535838"/>
    </source>
</evidence>
<evidence type="ECO:0000259" key="3">
    <source>
        <dbReference type="Pfam" id="PF13556"/>
    </source>
</evidence>
<dbReference type="InterPro" id="IPR051448">
    <property type="entry name" value="CdaR-like_regulators"/>
</dbReference>
<dbReference type="Gene3D" id="1.10.10.2840">
    <property type="entry name" value="PucR C-terminal helix-turn-helix domain"/>
    <property type="match status" value="1"/>
</dbReference>
<evidence type="ECO:0000256" key="1">
    <source>
        <dbReference type="ARBA" id="ARBA00006754"/>
    </source>
</evidence>
<gene>
    <name evidence="5" type="ORF">H7B67_20475</name>
</gene>
<dbReference type="PANTHER" id="PTHR33744">
    <property type="entry name" value="CARBOHYDRATE DIACID REGULATOR"/>
    <property type="match status" value="1"/>
</dbReference>
<dbReference type="Pfam" id="PF17853">
    <property type="entry name" value="GGDEF_2"/>
    <property type="match status" value="1"/>
</dbReference>